<evidence type="ECO:0000256" key="9">
    <source>
        <dbReference type="ARBA" id="ARBA00044632"/>
    </source>
</evidence>
<dbReference type="AlphaFoldDB" id="H3NPH0"/>
<organism evidence="11 12">
    <name type="scientific">Helcococcus kunzii ATCC 51366</name>
    <dbReference type="NCBI Taxonomy" id="883114"/>
    <lineage>
        <taxon>Bacteria</taxon>
        <taxon>Bacillati</taxon>
        <taxon>Bacillota</taxon>
        <taxon>Tissierellia</taxon>
        <taxon>Tissierellales</taxon>
        <taxon>Peptoniphilaceae</taxon>
        <taxon>Helcococcus</taxon>
    </lineage>
</organism>
<dbReference type="EC" id="4.2.99.18" evidence="2"/>
<accession>H3NPH0</accession>
<dbReference type="Pfam" id="PF07934">
    <property type="entry name" value="OGG_N"/>
    <property type="match status" value="1"/>
</dbReference>
<keyword evidence="12" id="KW-1185">Reference proteome</keyword>
<comment type="catalytic activity">
    <reaction evidence="9">
        <text>2'-deoxyribonucleotide-(2'-deoxyribose 5'-phosphate)-2'-deoxyribonucleotide-DNA = a 3'-end 2'-deoxyribonucleotide-(2,3-dehydro-2,3-deoxyribose 5'-phosphate)-DNA + a 5'-end 5'-phospho-2'-deoxyribonucleoside-DNA + H(+)</text>
        <dbReference type="Rhea" id="RHEA:66592"/>
        <dbReference type="Rhea" id="RHEA-COMP:13180"/>
        <dbReference type="Rhea" id="RHEA-COMP:16897"/>
        <dbReference type="Rhea" id="RHEA-COMP:17067"/>
        <dbReference type="ChEBI" id="CHEBI:15378"/>
        <dbReference type="ChEBI" id="CHEBI:136412"/>
        <dbReference type="ChEBI" id="CHEBI:157695"/>
        <dbReference type="ChEBI" id="CHEBI:167181"/>
        <dbReference type="EC" id="4.2.99.18"/>
    </reaction>
</comment>
<keyword evidence="8" id="KW-0326">Glycosidase</keyword>
<dbReference type="GO" id="GO:0006284">
    <property type="term" value="P:base-excision repair"/>
    <property type="evidence" value="ECO:0007669"/>
    <property type="project" value="InterPro"/>
</dbReference>
<evidence type="ECO:0000313" key="12">
    <source>
        <dbReference type="Proteomes" id="UP000004191"/>
    </source>
</evidence>
<comment type="caution">
    <text evidence="11">The sequence shown here is derived from an EMBL/GenBank/DDBJ whole genome shotgun (WGS) entry which is preliminary data.</text>
</comment>
<keyword evidence="5" id="KW-0234">DNA repair</keyword>
<dbReference type="SMART" id="SM00478">
    <property type="entry name" value="ENDO3c"/>
    <property type="match status" value="1"/>
</dbReference>
<protein>
    <recommendedName>
        <fullName evidence="2">DNA-(apurinic or apyrimidinic site) lyase</fullName>
        <ecNumber evidence="2">4.2.99.18</ecNumber>
    </recommendedName>
</protein>
<dbReference type="Gene3D" id="3.30.310.260">
    <property type="match status" value="1"/>
</dbReference>
<gene>
    <name evidence="11" type="ORF">HMPREF9709_01231</name>
</gene>
<sequence>MENYIIEEFDGGIKVKGLKNFDLTHIFECGQAFRWEKTVDNSYIIVAYGRVIELIKDASDDLIIYNTNKEDFVNIWHNYFDLNRDYDSLKLELAKTAAYKLNTSLKEAIEFGYGIRILRQEEFEMIISFIISANNQIPRIKNSIRLLSETYGEFIQEYKGQRYYSFPTPEKLASADPLEIKEICRVGFRNERIVLTSRLYLENPENFSNQLDDQTLGDNLLALPGVGPKVRDCILLFGYARGNTFPVDVWVKRLMETLYIKKTIPNKQILIYSEDLFGEHKGIAQQYLFYYARENKIGK</sequence>
<dbReference type="Gene3D" id="1.10.340.30">
    <property type="entry name" value="Hypothetical protein, domain 2"/>
    <property type="match status" value="1"/>
</dbReference>
<proteinExistence type="inferred from homology"/>
<dbReference type="GO" id="GO:0003684">
    <property type="term" value="F:damaged DNA binding"/>
    <property type="evidence" value="ECO:0007669"/>
    <property type="project" value="InterPro"/>
</dbReference>
<dbReference type="eggNOG" id="COG0122">
    <property type="taxonomic scope" value="Bacteria"/>
</dbReference>
<reference evidence="11 12" key="1">
    <citation type="submission" date="2012-01" db="EMBL/GenBank/DDBJ databases">
        <title>The Genome Sequence of Helcococcus kunzii ATCC 51366.</title>
        <authorList>
            <consortium name="The Broad Institute Genome Sequencing Platform"/>
            <person name="Earl A."/>
            <person name="Ward D."/>
            <person name="Feldgarden M."/>
            <person name="Gevers D."/>
            <person name="Huys G."/>
            <person name="Young S.K."/>
            <person name="Zeng Q."/>
            <person name="Gargeya S."/>
            <person name="Fitzgerald M."/>
            <person name="Haas B."/>
            <person name="Abouelleil A."/>
            <person name="Alvarado L."/>
            <person name="Arachchi H.M."/>
            <person name="Berlin A."/>
            <person name="Chapman S.B."/>
            <person name="Gearin G."/>
            <person name="Goldberg J."/>
            <person name="Griggs A."/>
            <person name="Gujja S."/>
            <person name="Hansen M."/>
            <person name="Heiman D."/>
            <person name="Howarth C."/>
            <person name="Larimer J."/>
            <person name="Lui A."/>
            <person name="MacDonald P.J.P."/>
            <person name="McCowen C."/>
            <person name="Montmayeur A."/>
            <person name="Murphy C."/>
            <person name="Neiman D."/>
            <person name="Pearson M."/>
            <person name="Priest M."/>
            <person name="Roberts A."/>
            <person name="Saif S."/>
            <person name="Shea T."/>
            <person name="Sisk P."/>
            <person name="Stolte C."/>
            <person name="Sykes S."/>
            <person name="Wortman J."/>
            <person name="Nusbaum C."/>
            <person name="Birren B."/>
        </authorList>
    </citation>
    <scope>NUCLEOTIDE SEQUENCE [LARGE SCALE GENOMIC DNA]</scope>
    <source>
        <strain evidence="11 12">ATCC 51366</strain>
    </source>
</reference>
<evidence type="ECO:0000313" key="11">
    <source>
        <dbReference type="EMBL" id="EHR33483.1"/>
    </source>
</evidence>
<dbReference type="Proteomes" id="UP000004191">
    <property type="component" value="Unassembled WGS sequence"/>
</dbReference>
<dbReference type="GeneID" id="96999206"/>
<dbReference type="STRING" id="883114.HMPREF9709_01231"/>
<evidence type="ECO:0000256" key="3">
    <source>
        <dbReference type="ARBA" id="ARBA00022763"/>
    </source>
</evidence>
<dbReference type="Gene3D" id="1.10.1670.10">
    <property type="entry name" value="Helix-hairpin-Helix base-excision DNA repair enzymes (C-terminal)"/>
    <property type="match status" value="1"/>
</dbReference>
<dbReference type="HOGENOM" id="CLU_027543_3_0_9"/>
<evidence type="ECO:0000259" key="10">
    <source>
        <dbReference type="SMART" id="SM00478"/>
    </source>
</evidence>
<evidence type="ECO:0000256" key="7">
    <source>
        <dbReference type="ARBA" id="ARBA00023268"/>
    </source>
</evidence>
<comment type="similarity">
    <text evidence="1">Belongs to the type-1 OGG1 family.</text>
</comment>
<dbReference type="InterPro" id="IPR023170">
    <property type="entry name" value="HhH_base_excis_C"/>
</dbReference>
<evidence type="ECO:0000256" key="8">
    <source>
        <dbReference type="ARBA" id="ARBA00023295"/>
    </source>
</evidence>
<dbReference type="PANTHER" id="PTHR10242">
    <property type="entry name" value="8-OXOGUANINE DNA GLYCOSYLASE"/>
    <property type="match status" value="1"/>
</dbReference>
<keyword evidence="7" id="KW-0511">Multifunctional enzyme</keyword>
<evidence type="ECO:0000256" key="2">
    <source>
        <dbReference type="ARBA" id="ARBA00012720"/>
    </source>
</evidence>
<feature type="domain" description="HhH-GPD" evidence="10">
    <location>
        <begin position="131"/>
        <end position="293"/>
    </location>
</feature>
<evidence type="ECO:0000256" key="6">
    <source>
        <dbReference type="ARBA" id="ARBA00023239"/>
    </source>
</evidence>
<dbReference type="InterPro" id="IPR011257">
    <property type="entry name" value="DNA_glycosylase"/>
</dbReference>
<dbReference type="SUPFAM" id="SSF48150">
    <property type="entry name" value="DNA-glycosylase"/>
    <property type="match status" value="1"/>
</dbReference>
<dbReference type="InterPro" id="IPR003265">
    <property type="entry name" value="HhH-GPD_domain"/>
</dbReference>
<dbReference type="InterPro" id="IPR052054">
    <property type="entry name" value="Oxidative_DNA_repair_enzyme"/>
</dbReference>
<evidence type="ECO:0000256" key="1">
    <source>
        <dbReference type="ARBA" id="ARBA00010679"/>
    </source>
</evidence>
<name>H3NPH0_9FIRM</name>
<dbReference type="GO" id="GO:0006289">
    <property type="term" value="P:nucleotide-excision repair"/>
    <property type="evidence" value="ECO:0007669"/>
    <property type="project" value="InterPro"/>
</dbReference>
<dbReference type="GO" id="GO:0140078">
    <property type="term" value="F:class I DNA-(apurinic or apyrimidinic site) endonuclease activity"/>
    <property type="evidence" value="ECO:0007669"/>
    <property type="project" value="UniProtKB-EC"/>
</dbReference>
<dbReference type="OrthoDB" id="9798522at2"/>
<dbReference type="Pfam" id="PF00730">
    <property type="entry name" value="HhH-GPD"/>
    <property type="match status" value="1"/>
</dbReference>
<evidence type="ECO:0000256" key="4">
    <source>
        <dbReference type="ARBA" id="ARBA00022801"/>
    </source>
</evidence>
<dbReference type="CDD" id="cd00056">
    <property type="entry name" value="ENDO3c"/>
    <property type="match status" value="1"/>
</dbReference>
<dbReference type="RefSeq" id="WP_005398746.1">
    <property type="nucleotide sequence ID" value="NZ_JH601088.1"/>
</dbReference>
<dbReference type="GO" id="GO:0008534">
    <property type="term" value="F:oxidized purine nucleobase lesion DNA N-glycosylase activity"/>
    <property type="evidence" value="ECO:0007669"/>
    <property type="project" value="InterPro"/>
</dbReference>
<evidence type="ECO:0000256" key="5">
    <source>
        <dbReference type="ARBA" id="ARBA00023204"/>
    </source>
</evidence>
<dbReference type="EMBL" id="AGEI01000023">
    <property type="protein sequence ID" value="EHR33483.1"/>
    <property type="molecule type" value="Genomic_DNA"/>
</dbReference>
<dbReference type="SUPFAM" id="SSF55945">
    <property type="entry name" value="TATA-box binding protein-like"/>
    <property type="match status" value="1"/>
</dbReference>
<keyword evidence="6" id="KW-0456">Lyase</keyword>
<keyword evidence="3" id="KW-0227">DNA damage</keyword>
<dbReference type="InterPro" id="IPR012904">
    <property type="entry name" value="OGG_N"/>
</dbReference>
<keyword evidence="4" id="KW-0378">Hydrolase</keyword>
<dbReference type="PANTHER" id="PTHR10242:SF2">
    <property type="entry name" value="N-GLYCOSYLASE_DNA LYASE"/>
    <property type="match status" value="1"/>
</dbReference>
<dbReference type="PATRIC" id="fig|883114.3.peg.1221"/>